<evidence type="ECO:0000313" key="1">
    <source>
        <dbReference type="EMBL" id="KRG27143.1"/>
    </source>
</evidence>
<accession>A0A0Q9ZEX7</accession>
<dbReference type="EMBL" id="LKTP01000037">
    <property type="protein sequence ID" value="KRG27143.1"/>
    <property type="molecule type" value="Genomic_DNA"/>
</dbReference>
<reference evidence="1" key="1">
    <citation type="submission" date="2015-10" db="EMBL/GenBank/DDBJ databases">
        <title>Draft genome sequence of Salegentibacter mishustinae KCTC 12263.</title>
        <authorList>
            <person name="Lin W."/>
            <person name="Zheng Q."/>
        </authorList>
    </citation>
    <scope>NUCLEOTIDE SEQUENCE [LARGE SCALE GENOMIC DNA]</scope>
    <source>
        <strain evidence="1">KCTC 12263</strain>
    </source>
</reference>
<protein>
    <submittedName>
        <fullName evidence="1">Uncharacterized protein</fullName>
    </submittedName>
</protein>
<proteinExistence type="predicted"/>
<dbReference type="STRING" id="270918.APR42_11560"/>
<sequence>MKIFKHIFAISLGVLLLIPAAISFSHIFSGHGHELCYNYADEHFHASSIDCELHSFHKNPALVANFINFEPFVEKQVKKQFFDFYQFLSDYQKLPFQLRGPPATA</sequence>
<keyword evidence="2" id="KW-1185">Reference proteome</keyword>
<evidence type="ECO:0000313" key="2">
    <source>
        <dbReference type="Proteomes" id="UP000051643"/>
    </source>
</evidence>
<dbReference type="OrthoDB" id="1449138at2"/>
<comment type="caution">
    <text evidence="1">The sequence shown here is derived from an EMBL/GenBank/DDBJ whole genome shotgun (WGS) entry which is preliminary data.</text>
</comment>
<gene>
    <name evidence="1" type="ORF">APR42_11560</name>
</gene>
<dbReference type="RefSeq" id="WP_057483036.1">
    <property type="nucleotide sequence ID" value="NZ_BMWR01000007.1"/>
</dbReference>
<dbReference type="Proteomes" id="UP000051643">
    <property type="component" value="Unassembled WGS sequence"/>
</dbReference>
<organism evidence="1 2">
    <name type="scientific">Salegentibacter mishustinae</name>
    <dbReference type="NCBI Taxonomy" id="270918"/>
    <lineage>
        <taxon>Bacteria</taxon>
        <taxon>Pseudomonadati</taxon>
        <taxon>Bacteroidota</taxon>
        <taxon>Flavobacteriia</taxon>
        <taxon>Flavobacteriales</taxon>
        <taxon>Flavobacteriaceae</taxon>
        <taxon>Salegentibacter</taxon>
    </lineage>
</organism>
<dbReference type="AlphaFoldDB" id="A0A0Q9ZEX7"/>
<name>A0A0Q9ZEX7_9FLAO</name>